<dbReference type="GO" id="GO:0045503">
    <property type="term" value="F:dynein light chain binding"/>
    <property type="evidence" value="ECO:0007669"/>
    <property type="project" value="TreeGrafter"/>
</dbReference>
<dbReference type="GO" id="GO:0005868">
    <property type="term" value="C:cytoplasmic dynein complex"/>
    <property type="evidence" value="ECO:0007669"/>
    <property type="project" value="TreeGrafter"/>
</dbReference>
<dbReference type="InterPro" id="IPR050687">
    <property type="entry name" value="Dynein_IC"/>
</dbReference>
<name>A0A177B5M2_9BILA</name>
<accession>A0A177B5M2</accession>
<keyword evidence="2" id="KW-0853">WD repeat</keyword>
<dbReference type="InterPro" id="IPR036322">
    <property type="entry name" value="WD40_repeat_dom_sf"/>
</dbReference>
<dbReference type="AlphaFoldDB" id="A0A177B5M2"/>
<dbReference type="GO" id="GO:0010970">
    <property type="term" value="P:transport along microtubule"/>
    <property type="evidence" value="ECO:0007669"/>
    <property type="project" value="TreeGrafter"/>
</dbReference>
<dbReference type="Proteomes" id="UP000078046">
    <property type="component" value="Unassembled WGS sequence"/>
</dbReference>
<dbReference type="Gene3D" id="2.130.10.10">
    <property type="entry name" value="YVTN repeat-like/Quinoprotein amine dehydrogenase"/>
    <property type="match status" value="1"/>
</dbReference>
<feature type="compositionally biased region" description="Polar residues" evidence="4">
    <location>
        <begin position="26"/>
        <end position="36"/>
    </location>
</feature>
<dbReference type="OrthoDB" id="2162425at2759"/>
<dbReference type="PANTHER" id="PTHR12442">
    <property type="entry name" value="DYNEIN INTERMEDIATE CHAIN"/>
    <property type="match status" value="1"/>
</dbReference>
<evidence type="ECO:0000256" key="2">
    <source>
        <dbReference type="ARBA" id="ARBA00022574"/>
    </source>
</evidence>
<evidence type="ECO:0000256" key="1">
    <source>
        <dbReference type="ARBA" id="ARBA00022490"/>
    </source>
</evidence>
<keyword evidence="6" id="KW-1185">Reference proteome</keyword>
<evidence type="ECO:0000256" key="4">
    <source>
        <dbReference type="SAM" id="MobiDB-lite"/>
    </source>
</evidence>
<protein>
    <recommendedName>
        <fullName evidence="7">WD repeat-containing protein 60</fullName>
    </recommendedName>
</protein>
<dbReference type="SUPFAM" id="SSF50978">
    <property type="entry name" value="WD40 repeat-like"/>
    <property type="match status" value="2"/>
</dbReference>
<keyword evidence="1" id="KW-0963">Cytoplasm</keyword>
<dbReference type="PANTHER" id="PTHR12442:SF45">
    <property type="entry name" value="WD REPEAT PROTEIN"/>
    <property type="match status" value="1"/>
</dbReference>
<comment type="caution">
    <text evidence="5">The sequence shown here is derived from an EMBL/GenBank/DDBJ whole genome shotgun (WGS) entry which is preliminary data.</text>
</comment>
<organism evidence="5 6">
    <name type="scientific">Intoshia linei</name>
    <dbReference type="NCBI Taxonomy" id="1819745"/>
    <lineage>
        <taxon>Eukaryota</taxon>
        <taxon>Metazoa</taxon>
        <taxon>Spiralia</taxon>
        <taxon>Lophotrochozoa</taxon>
        <taxon>Mesozoa</taxon>
        <taxon>Orthonectida</taxon>
        <taxon>Rhopaluridae</taxon>
        <taxon>Intoshia</taxon>
    </lineage>
</organism>
<feature type="compositionally biased region" description="Polar residues" evidence="4">
    <location>
        <begin position="48"/>
        <end position="67"/>
    </location>
</feature>
<proteinExistence type="predicted"/>
<evidence type="ECO:0008006" key="7">
    <source>
        <dbReference type="Google" id="ProtNLM"/>
    </source>
</evidence>
<evidence type="ECO:0000256" key="3">
    <source>
        <dbReference type="ARBA" id="ARBA00022737"/>
    </source>
</evidence>
<dbReference type="EMBL" id="LWCA01000361">
    <property type="protein sequence ID" value="OAF68933.1"/>
    <property type="molecule type" value="Genomic_DNA"/>
</dbReference>
<evidence type="ECO:0000313" key="5">
    <source>
        <dbReference type="EMBL" id="OAF68933.1"/>
    </source>
</evidence>
<evidence type="ECO:0000313" key="6">
    <source>
        <dbReference type="Proteomes" id="UP000078046"/>
    </source>
</evidence>
<dbReference type="InterPro" id="IPR015943">
    <property type="entry name" value="WD40/YVTN_repeat-like_dom_sf"/>
</dbReference>
<reference evidence="5 6" key="1">
    <citation type="submission" date="2016-04" db="EMBL/GenBank/DDBJ databases">
        <title>The genome of Intoshia linei affirms orthonectids as highly simplified spiralians.</title>
        <authorList>
            <person name="Mikhailov K.V."/>
            <person name="Slusarev G.S."/>
            <person name="Nikitin M.A."/>
            <person name="Logacheva M.D."/>
            <person name="Penin A."/>
            <person name="Aleoshin V."/>
            <person name="Panchin Y.V."/>
        </authorList>
    </citation>
    <scope>NUCLEOTIDE SEQUENCE [LARGE SCALE GENOMIC DNA]</scope>
    <source>
        <strain evidence="5">Intl2013</strain>
        <tissue evidence="5">Whole animal</tissue>
    </source>
</reference>
<dbReference type="GO" id="GO:0045504">
    <property type="term" value="F:dynein heavy chain binding"/>
    <property type="evidence" value="ECO:0007669"/>
    <property type="project" value="TreeGrafter"/>
</dbReference>
<sequence>MVYKKKTKKIVQKNIKMTETFKHQKSITPDSNSVKSDNYENEEFDIDASNSSNNYNDEFATDSSDTEPANEKNYKIEINGKFKVTKSCDKRYRDLYSLLVLDFCQINIYNQSIFDKSRQYLSNYQNKKIKQMSIQTGDYTMSESCQTDKINKIDVSVQSPEKYSQNVKIEIANEIEKEKLEKDSQVLKFLQQVESPLSNYLRLIVTGQSNKSKSNLSISSVMVTILSREIKKIEKIYQQSLKPSISCFSDNNYNYLMVVYSNESMNASFLAIFHICDDKNVLFVSDKLHYKIVKASFGLATENVLICGCDDGVIVIFQKRVDGDSIQYIPVYDTSYLSSISEKCHRGAIVSIELLLENDNKFETVLKDVEHFYFYTFDNTGLVICWCIKLNEKHSIFETNLKHQYGQLNNSKVKLNIISYIHFNETNFDYTDMIVYKKIGKLFASNQQGSVSVKSCVSSNFKCYPSKLFSSEDDEIVFIDVSNFEPLLLVSYQNGNIYMYHINWIKNDPILSLLQTTQYEITGMKWSQSRPSIFYVLDKNSNLHIWNLLQSNIKPTCVEKICDSQIECMSLSCDYFSTGIGSSNFSNCYMSFCLSNGDIKIYALSKKFGTLPIDDNDKFDKYLHLIL</sequence>
<gene>
    <name evidence="5" type="ORF">A3Q56_03313</name>
</gene>
<feature type="region of interest" description="Disordered" evidence="4">
    <location>
        <begin position="22"/>
        <end position="68"/>
    </location>
</feature>
<keyword evidence="3" id="KW-0677">Repeat</keyword>